<sequence>MTIMMMMDSSAALHLNLLTLTVMFCFSLLCGFSPGFFMRQAARYTSDPGSRLRALSLASCLSSGVFLGFSLLDLLPKYLTDMRDTFSRLDITLRFPLSEFLLAMGVLLVLLVEQMLLAFREQVCVSSVEKQTLIERTRLYVEDSRTHEALRVCLLLLCVCVRSLLEGVCAVPPPLWSCGAALLREGLLAFGLALQLAPAGLRRAVATGGLVLFCSARPVAMGTAMLRGTPGDQAYTADVVRCAVEGLTCGIFICISISGLLFPESSSPKQRMHKVAFLLTGFALVTAVLISQV</sequence>
<evidence type="ECO:0000313" key="2">
    <source>
        <dbReference type="RefSeq" id="XP_073781450.1"/>
    </source>
</evidence>
<proteinExistence type="predicted"/>
<gene>
    <name evidence="2" type="primary">slc39a3</name>
    <name evidence="2" type="synonym">wu:fc84e09</name>
    <name evidence="2" type="synonym">zgc:158334</name>
    <name evidence="2" type="synonym">ZIP3</name>
</gene>
<dbReference type="RefSeq" id="XP_073781450.1">
    <property type="nucleotide sequence ID" value="XM_073925349.1"/>
</dbReference>
<accession>A0AC58HHL9</accession>
<keyword evidence="1" id="KW-1185">Reference proteome</keyword>
<evidence type="ECO:0000313" key="1">
    <source>
        <dbReference type="Proteomes" id="UP000000437"/>
    </source>
</evidence>
<protein>
    <submittedName>
        <fullName evidence="2">Zinc transporter ZIP3 isoform X1</fullName>
    </submittedName>
</protein>
<dbReference type="Proteomes" id="UP000000437">
    <property type="component" value="Chromosome 16"/>
</dbReference>
<name>A0AC58HHL9_DANRE</name>
<organism evidence="1 2">
    <name type="scientific">Danio rerio</name>
    <name type="common">Zebrafish</name>
    <name type="synonym">Brachydanio rerio</name>
    <dbReference type="NCBI Taxonomy" id="7955"/>
    <lineage>
        <taxon>Eukaryota</taxon>
        <taxon>Metazoa</taxon>
        <taxon>Chordata</taxon>
        <taxon>Craniata</taxon>
        <taxon>Vertebrata</taxon>
        <taxon>Euteleostomi</taxon>
        <taxon>Actinopterygii</taxon>
        <taxon>Neopterygii</taxon>
        <taxon>Teleostei</taxon>
        <taxon>Ostariophysi</taxon>
        <taxon>Cypriniformes</taxon>
        <taxon>Danionidae</taxon>
        <taxon>Danioninae</taxon>
        <taxon>Danio</taxon>
    </lineage>
</organism>
<reference evidence="2" key="1">
    <citation type="submission" date="2025-08" db="UniProtKB">
        <authorList>
            <consortium name="RefSeq"/>
        </authorList>
    </citation>
    <scope>IDENTIFICATION</scope>
    <source>
        <strain evidence="2">Tuebingen</strain>
        <tissue evidence="2">Fibroblasts and whole tissue</tissue>
    </source>
</reference>